<dbReference type="Gene3D" id="3.40.30.10">
    <property type="entry name" value="Glutaredoxin"/>
    <property type="match status" value="1"/>
</dbReference>
<dbReference type="CDD" id="cd03016">
    <property type="entry name" value="PRX_1cys"/>
    <property type="match status" value="1"/>
</dbReference>
<evidence type="ECO:0000313" key="8">
    <source>
        <dbReference type="EMBL" id="GAA4438713.1"/>
    </source>
</evidence>
<dbReference type="InterPro" id="IPR036249">
    <property type="entry name" value="Thioredoxin-like_sf"/>
</dbReference>
<comment type="similarity">
    <text evidence="6">Belongs to the peroxiredoxin family. Prx6 subfamily.</text>
</comment>
<evidence type="ECO:0000259" key="7">
    <source>
        <dbReference type="PROSITE" id="PS51352"/>
    </source>
</evidence>
<evidence type="ECO:0000256" key="1">
    <source>
        <dbReference type="ARBA" id="ARBA00009796"/>
    </source>
</evidence>
<sequence length="211" mass="23415">MSLQLGDTAPDFQAETTLGTVGFHQYLGNSWGLLLSHPADFTPVCTTEIGRTSQLQNEFDKRNVKVLVVSVDGVEDHHGWSKDINEIHQTRIGFPLIADKGREVSNLYGMIHPKASGTMTVRSVFVIDPDKKIRLTLTYPASTGRNFDEILRVIDSIQLVDNYKVATPADWNPGDDVIISNAISTEDAIGQFPKGVRTVKSYLRYTPNPKD</sequence>
<reference evidence="9" key="1">
    <citation type="journal article" date="2019" name="Int. J. Syst. Evol. Microbiol.">
        <title>The Global Catalogue of Microorganisms (GCM) 10K type strain sequencing project: providing services to taxonomists for standard genome sequencing and annotation.</title>
        <authorList>
            <consortium name="The Broad Institute Genomics Platform"/>
            <consortium name="The Broad Institute Genome Sequencing Center for Infectious Disease"/>
            <person name="Wu L."/>
            <person name="Ma J."/>
        </authorList>
    </citation>
    <scope>NUCLEOTIDE SEQUENCE [LARGE SCALE GENOMIC DNA]</scope>
    <source>
        <strain evidence="9">JCM 31920</strain>
    </source>
</reference>
<dbReference type="RefSeq" id="WP_345028421.1">
    <property type="nucleotide sequence ID" value="NZ_BAABEY010000020.1"/>
</dbReference>
<dbReference type="PANTHER" id="PTHR43503:SF4">
    <property type="entry name" value="PEROXIREDOXIN-6"/>
    <property type="match status" value="1"/>
</dbReference>
<evidence type="ECO:0000256" key="2">
    <source>
        <dbReference type="ARBA" id="ARBA00022559"/>
    </source>
</evidence>
<protein>
    <submittedName>
        <fullName evidence="8">Peroxiredoxin</fullName>
    </submittedName>
</protein>
<dbReference type="InterPro" id="IPR024706">
    <property type="entry name" value="Peroxiredoxin_AhpC-typ"/>
</dbReference>
<dbReference type="InterPro" id="IPR013766">
    <property type="entry name" value="Thioredoxin_domain"/>
</dbReference>
<keyword evidence="2" id="KW-0575">Peroxidase</keyword>
<dbReference type="PROSITE" id="PS51352">
    <property type="entry name" value="THIOREDOXIN_2"/>
    <property type="match status" value="1"/>
</dbReference>
<dbReference type="Proteomes" id="UP001501508">
    <property type="component" value="Unassembled WGS sequence"/>
</dbReference>
<dbReference type="InterPro" id="IPR045020">
    <property type="entry name" value="PRX_1cys"/>
</dbReference>
<organism evidence="8 9">
    <name type="scientific">Ravibacter arvi</name>
    <dbReference type="NCBI Taxonomy" id="2051041"/>
    <lineage>
        <taxon>Bacteria</taxon>
        <taxon>Pseudomonadati</taxon>
        <taxon>Bacteroidota</taxon>
        <taxon>Cytophagia</taxon>
        <taxon>Cytophagales</taxon>
        <taxon>Spirosomataceae</taxon>
        <taxon>Ravibacter</taxon>
    </lineage>
</organism>
<dbReference type="Pfam" id="PF00578">
    <property type="entry name" value="AhpC-TSA"/>
    <property type="match status" value="1"/>
</dbReference>
<dbReference type="InterPro" id="IPR019479">
    <property type="entry name" value="Peroxiredoxin_C"/>
</dbReference>
<dbReference type="InterPro" id="IPR000866">
    <property type="entry name" value="AhpC/TSA"/>
</dbReference>
<feature type="domain" description="Thioredoxin" evidence="7">
    <location>
        <begin position="3"/>
        <end position="159"/>
    </location>
</feature>
<gene>
    <name evidence="8" type="ORF">GCM10023091_19650</name>
</gene>
<proteinExistence type="inferred from homology"/>
<dbReference type="PIRSF" id="PIRSF000239">
    <property type="entry name" value="AHPC"/>
    <property type="match status" value="1"/>
</dbReference>
<name>A0ABP8LZ54_9BACT</name>
<comment type="similarity">
    <text evidence="1">Belongs to the peroxiredoxin family. AhpC/Prx1 subfamily.</text>
</comment>
<dbReference type="PANTHER" id="PTHR43503">
    <property type="entry name" value="MCG48959-RELATED"/>
    <property type="match status" value="1"/>
</dbReference>
<comment type="caution">
    <text evidence="8">The sequence shown here is derived from an EMBL/GenBank/DDBJ whole genome shotgun (WGS) entry which is preliminary data.</text>
</comment>
<evidence type="ECO:0000256" key="6">
    <source>
        <dbReference type="ARBA" id="ARBA00025719"/>
    </source>
</evidence>
<dbReference type="SUPFAM" id="SSF52833">
    <property type="entry name" value="Thioredoxin-like"/>
    <property type="match status" value="1"/>
</dbReference>
<keyword evidence="9" id="KW-1185">Reference proteome</keyword>
<evidence type="ECO:0000256" key="5">
    <source>
        <dbReference type="ARBA" id="ARBA00023284"/>
    </source>
</evidence>
<evidence type="ECO:0000256" key="3">
    <source>
        <dbReference type="ARBA" id="ARBA00022862"/>
    </source>
</evidence>
<dbReference type="EMBL" id="BAABEY010000020">
    <property type="protein sequence ID" value="GAA4438713.1"/>
    <property type="molecule type" value="Genomic_DNA"/>
</dbReference>
<dbReference type="Gene3D" id="3.30.1020.10">
    <property type="entry name" value="Antioxidant, Horf6, Chain A, domain2"/>
    <property type="match status" value="1"/>
</dbReference>
<accession>A0ABP8LZ54</accession>
<evidence type="ECO:0000313" key="9">
    <source>
        <dbReference type="Proteomes" id="UP001501508"/>
    </source>
</evidence>
<evidence type="ECO:0000256" key="4">
    <source>
        <dbReference type="ARBA" id="ARBA00023002"/>
    </source>
</evidence>
<keyword evidence="5" id="KW-0676">Redox-active center</keyword>
<keyword evidence="4" id="KW-0560">Oxidoreductase</keyword>
<dbReference type="Pfam" id="PF10417">
    <property type="entry name" value="1-cysPrx_C"/>
    <property type="match status" value="1"/>
</dbReference>
<keyword evidence="3" id="KW-0049">Antioxidant</keyword>